<evidence type="ECO:0000256" key="10">
    <source>
        <dbReference type="RuleBase" id="RU351113"/>
    </source>
</evidence>
<keyword evidence="8 10" id="KW-0675">Receptor</keyword>
<evidence type="ECO:0000256" key="7">
    <source>
        <dbReference type="ARBA" id="ARBA00023136"/>
    </source>
</evidence>
<dbReference type="GO" id="GO:0005549">
    <property type="term" value="F:odorant binding"/>
    <property type="evidence" value="ECO:0007669"/>
    <property type="project" value="InterPro"/>
</dbReference>
<name>A0A5E4QQQ5_9NEOP</name>
<evidence type="ECO:0000313" key="11">
    <source>
        <dbReference type="EMBL" id="VVD00602.1"/>
    </source>
</evidence>
<dbReference type="Pfam" id="PF02949">
    <property type="entry name" value="7tm_6"/>
    <property type="match status" value="1"/>
</dbReference>
<evidence type="ECO:0000313" key="12">
    <source>
        <dbReference type="Proteomes" id="UP000324832"/>
    </source>
</evidence>
<accession>A0A5E4QQQ5</accession>
<evidence type="ECO:0000256" key="4">
    <source>
        <dbReference type="ARBA" id="ARBA00022692"/>
    </source>
</evidence>
<keyword evidence="12" id="KW-1185">Reference proteome</keyword>
<feature type="transmembrane region" description="Helical" evidence="10">
    <location>
        <begin position="63"/>
        <end position="86"/>
    </location>
</feature>
<proteinExistence type="inferred from homology"/>
<feature type="transmembrane region" description="Helical" evidence="10">
    <location>
        <begin position="142"/>
        <end position="161"/>
    </location>
</feature>
<dbReference type="GO" id="GO:0004984">
    <property type="term" value="F:olfactory receptor activity"/>
    <property type="evidence" value="ECO:0007669"/>
    <property type="project" value="InterPro"/>
</dbReference>
<keyword evidence="3 10" id="KW-0716">Sensory transduction</keyword>
<dbReference type="InterPro" id="IPR004117">
    <property type="entry name" value="7tm6_olfct_rcpt"/>
</dbReference>
<dbReference type="PANTHER" id="PTHR21137">
    <property type="entry name" value="ODORANT RECEPTOR"/>
    <property type="match status" value="1"/>
</dbReference>
<dbReference type="GO" id="GO:0007165">
    <property type="term" value="P:signal transduction"/>
    <property type="evidence" value="ECO:0007669"/>
    <property type="project" value="UniProtKB-KW"/>
</dbReference>
<keyword evidence="9 10" id="KW-0807">Transducer</keyword>
<evidence type="ECO:0000256" key="6">
    <source>
        <dbReference type="ARBA" id="ARBA00022989"/>
    </source>
</evidence>
<evidence type="ECO:0000256" key="1">
    <source>
        <dbReference type="ARBA" id="ARBA00004651"/>
    </source>
</evidence>
<keyword evidence="5 10" id="KW-0552">Olfaction</keyword>
<dbReference type="AlphaFoldDB" id="A0A5E4QQQ5"/>
<dbReference type="Proteomes" id="UP000324832">
    <property type="component" value="Unassembled WGS sequence"/>
</dbReference>
<keyword evidence="6 10" id="KW-1133">Transmembrane helix</keyword>
<gene>
    <name evidence="11" type="ORF">LSINAPIS_LOCUS11201</name>
</gene>
<reference evidence="11 12" key="1">
    <citation type="submission" date="2017-07" db="EMBL/GenBank/DDBJ databases">
        <authorList>
            <person name="Talla V."/>
            <person name="Backstrom N."/>
        </authorList>
    </citation>
    <scope>NUCLEOTIDE SEQUENCE [LARGE SCALE GENOMIC DNA]</scope>
</reference>
<evidence type="ECO:0000256" key="2">
    <source>
        <dbReference type="ARBA" id="ARBA00022475"/>
    </source>
</evidence>
<protein>
    <recommendedName>
        <fullName evidence="10">Odorant receptor</fullName>
    </recommendedName>
</protein>
<comment type="subcellular location">
    <subcellularLocation>
        <location evidence="1 10">Cell membrane</location>
        <topology evidence="1 10">Multi-pass membrane protein</topology>
    </subcellularLocation>
</comment>
<evidence type="ECO:0000256" key="9">
    <source>
        <dbReference type="ARBA" id="ARBA00023224"/>
    </source>
</evidence>
<comment type="caution">
    <text evidence="10">Lacks conserved residue(s) required for the propagation of feature annotation.</text>
</comment>
<keyword evidence="4 10" id="KW-0812">Transmembrane</keyword>
<feature type="transmembrane region" description="Helical" evidence="10">
    <location>
        <begin position="294"/>
        <end position="312"/>
    </location>
</feature>
<feature type="transmembrane region" description="Helical" evidence="10">
    <location>
        <begin position="98"/>
        <end position="121"/>
    </location>
</feature>
<evidence type="ECO:0000256" key="3">
    <source>
        <dbReference type="ARBA" id="ARBA00022606"/>
    </source>
</evidence>
<feature type="transmembrane region" description="Helical" evidence="10">
    <location>
        <begin position="373"/>
        <end position="393"/>
    </location>
</feature>
<dbReference type="GO" id="GO:0005886">
    <property type="term" value="C:plasma membrane"/>
    <property type="evidence" value="ECO:0007669"/>
    <property type="project" value="UniProtKB-SubCell"/>
</dbReference>
<keyword evidence="2" id="KW-1003">Cell membrane</keyword>
<organism evidence="11 12">
    <name type="scientific">Leptidea sinapis</name>
    <dbReference type="NCBI Taxonomy" id="189913"/>
    <lineage>
        <taxon>Eukaryota</taxon>
        <taxon>Metazoa</taxon>
        <taxon>Ecdysozoa</taxon>
        <taxon>Arthropoda</taxon>
        <taxon>Hexapoda</taxon>
        <taxon>Insecta</taxon>
        <taxon>Pterygota</taxon>
        <taxon>Neoptera</taxon>
        <taxon>Endopterygota</taxon>
        <taxon>Lepidoptera</taxon>
        <taxon>Glossata</taxon>
        <taxon>Ditrysia</taxon>
        <taxon>Papilionoidea</taxon>
        <taxon>Pieridae</taxon>
        <taxon>Dismorphiinae</taxon>
        <taxon>Leptidea</taxon>
    </lineage>
</organism>
<sequence>MLKNVGFLLRLVSGDDLISYEAWCSAPSGAERQRLLHSQQLATRLACQRKPGGGSVGIYVPSYILLAVYLILYVYVYVFSVIWFVAVRTPQTGDWVSAMIVLSVAISSGPSFNLIVSCLELDSLVVTGSRFYTNLKKYLRKLKLRFLSISTFMLVDGYLFLLRPAVRSGRHFTEDALVVYGLEPMLQTPNFEIATACESTCIFISIYTMVNVISLIFITVGYVEAQLLALRNEILHIWDDTPEYLNNYKNKSQPELAVIRSNFVASRLSTIIQFHIHNIKLVATLDHALRQCKVLEYIIIMAATLTELLGGIENTYLHMPYTWAMVIIDCFTGQKLIDACVAFEHAIYNCKWENFDKRNMLTVLVLLQNTQKMLTLSAGGILVLNYCCILSFYKLCYSMYTTLSIVLK</sequence>
<keyword evidence="7 10" id="KW-0472">Membrane</keyword>
<comment type="similarity">
    <text evidence="10">Belongs to the insect chemoreceptor superfamily. Heteromeric odorant receptor channel (TC 1.A.69) family.</text>
</comment>
<feature type="transmembrane region" description="Helical" evidence="10">
    <location>
        <begin position="202"/>
        <end position="223"/>
    </location>
</feature>
<evidence type="ECO:0000256" key="8">
    <source>
        <dbReference type="ARBA" id="ARBA00023170"/>
    </source>
</evidence>
<evidence type="ECO:0000256" key="5">
    <source>
        <dbReference type="ARBA" id="ARBA00022725"/>
    </source>
</evidence>
<dbReference type="EMBL" id="FZQP02004856">
    <property type="protein sequence ID" value="VVD00602.1"/>
    <property type="molecule type" value="Genomic_DNA"/>
</dbReference>
<dbReference type="PANTHER" id="PTHR21137:SF35">
    <property type="entry name" value="ODORANT RECEPTOR 19A-RELATED"/>
    <property type="match status" value="1"/>
</dbReference>